<evidence type="ECO:0000256" key="3">
    <source>
        <dbReference type="ARBA" id="ARBA00022989"/>
    </source>
</evidence>
<keyword evidence="2 6" id="KW-0812">Transmembrane</keyword>
<dbReference type="Pfam" id="PF07690">
    <property type="entry name" value="MFS_1"/>
    <property type="match status" value="1"/>
</dbReference>
<dbReference type="InterPro" id="IPR011701">
    <property type="entry name" value="MFS"/>
</dbReference>
<feature type="transmembrane region" description="Helical" evidence="6">
    <location>
        <begin position="108"/>
        <end position="127"/>
    </location>
</feature>
<dbReference type="GO" id="GO:0022857">
    <property type="term" value="F:transmembrane transporter activity"/>
    <property type="evidence" value="ECO:0007669"/>
    <property type="project" value="InterPro"/>
</dbReference>
<dbReference type="GO" id="GO:0005886">
    <property type="term" value="C:plasma membrane"/>
    <property type="evidence" value="ECO:0007669"/>
    <property type="project" value="TreeGrafter"/>
</dbReference>
<reference evidence="8" key="1">
    <citation type="submission" date="2022-01" db="EMBL/GenBank/DDBJ databases">
        <title>Comparative genomics reveals a dynamic genome evolution in the ectomycorrhizal milk-cap (Lactarius) mushrooms.</title>
        <authorList>
            <consortium name="DOE Joint Genome Institute"/>
            <person name="Lebreton A."/>
            <person name="Tang N."/>
            <person name="Kuo A."/>
            <person name="LaButti K."/>
            <person name="Drula E."/>
            <person name="Barry K."/>
            <person name="Clum A."/>
            <person name="Lipzen A."/>
            <person name="Mousain D."/>
            <person name="Ng V."/>
            <person name="Wang R."/>
            <person name="Wang X."/>
            <person name="Dai Y."/>
            <person name="Henrissat B."/>
            <person name="Grigoriev I.V."/>
            <person name="Guerin-Laguette A."/>
            <person name="Yu F."/>
            <person name="Martin F.M."/>
        </authorList>
    </citation>
    <scope>NUCLEOTIDE SEQUENCE</scope>
    <source>
        <strain evidence="8">QP</strain>
    </source>
</reference>
<evidence type="ECO:0000256" key="2">
    <source>
        <dbReference type="ARBA" id="ARBA00022692"/>
    </source>
</evidence>
<keyword evidence="3 6" id="KW-1133">Transmembrane helix</keyword>
<dbReference type="InterPro" id="IPR036259">
    <property type="entry name" value="MFS_trans_sf"/>
</dbReference>
<keyword evidence="9" id="KW-1185">Reference proteome</keyword>
<dbReference type="EMBL" id="JAKELL010000077">
    <property type="protein sequence ID" value="KAH8984347.1"/>
    <property type="molecule type" value="Genomic_DNA"/>
</dbReference>
<feature type="compositionally biased region" description="Polar residues" evidence="5">
    <location>
        <begin position="1"/>
        <end position="27"/>
    </location>
</feature>
<evidence type="ECO:0000256" key="4">
    <source>
        <dbReference type="ARBA" id="ARBA00023136"/>
    </source>
</evidence>
<feature type="compositionally biased region" description="Low complexity" evidence="5">
    <location>
        <begin position="30"/>
        <end position="43"/>
    </location>
</feature>
<accession>A0AAD4LCI3</accession>
<feature type="transmembrane region" description="Helical" evidence="6">
    <location>
        <begin position="139"/>
        <end position="158"/>
    </location>
</feature>
<gene>
    <name evidence="8" type="ORF">EDB92DRAFT_1803200</name>
</gene>
<dbReference type="AlphaFoldDB" id="A0AAD4LCI3"/>
<feature type="transmembrane region" description="Helical" evidence="6">
    <location>
        <begin position="198"/>
        <end position="219"/>
    </location>
</feature>
<dbReference type="Gene3D" id="1.20.1250.20">
    <property type="entry name" value="MFS general substrate transporter like domains"/>
    <property type="match status" value="1"/>
</dbReference>
<evidence type="ECO:0000256" key="5">
    <source>
        <dbReference type="SAM" id="MobiDB-lite"/>
    </source>
</evidence>
<organism evidence="8 9">
    <name type="scientific">Lactarius akahatsu</name>
    <dbReference type="NCBI Taxonomy" id="416441"/>
    <lineage>
        <taxon>Eukaryota</taxon>
        <taxon>Fungi</taxon>
        <taxon>Dikarya</taxon>
        <taxon>Basidiomycota</taxon>
        <taxon>Agaricomycotina</taxon>
        <taxon>Agaricomycetes</taxon>
        <taxon>Russulales</taxon>
        <taxon>Russulaceae</taxon>
        <taxon>Lactarius</taxon>
    </lineage>
</organism>
<feature type="domain" description="Major facilitator superfamily (MFS) profile" evidence="7">
    <location>
        <begin position="73"/>
        <end position="489"/>
    </location>
</feature>
<dbReference type="Proteomes" id="UP001201163">
    <property type="component" value="Unassembled WGS sequence"/>
</dbReference>
<dbReference type="CDD" id="cd17323">
    <property type="entry name" value="MFS_Tpo1_MDR_like"/>
    <property type="match status" value="1"/>
</dbReference>
<evidence type="ECO:0000313" key="9">
    <source>
        <dbReference type="Proteomes" id="UP001201163"/>
    </source>
</evidence>
<evidence type="ECO:0000313" key="8">
    <source>
        <dbReference type="EMBL" id="KAH8984347.1"/>
    </source>
</evidence>
<feature type="transmembrane region" description="Helical" evidence="6">
    <location>
        <begin position="405"/>
        <end position="434"/>
    </location>
</feature>
<dbReference type="FunFam" id="1.20.1250.20:FF:000082">
    <property type="entry name" value="MFS multidrug transporter, putative"/>
    <property type="match status" value="1"/>
</dbReference>
<protein>
    <submittedName>
        <fullName evidence="8">MFS general substrate transporter</fullName>
    </submittedName>
</protein>
<feature type="transmembrane region" description="Helical" evidence="6">
    <location>
        <begin position="231"/>
        <end position="256"/>
    </location>
</feature>
<feature type="transmembrane region" description="Helical" evidence="6">
    <location>
        <begin position="378"/>
        <end position="399"/>
    </location>
</feature>
<feature type="transmembrane region" description="Helical" evidence="6">
    <location>
        <begin position="468"/>
        <end position="488"/>
    </location>
</feature>
<feature type="region of interest" description="Disordered" evidence="5">
    <location>
        <begin position="1"/>
        <end position="43"/>
    </location>
</feature>
<feature type="transmembrane region" description="Helical" evidence="6">
    <location>
        <begin position="336"/>
        <end position="357"/>
    </location>
</feature>
<dbReference type="PANTHER" id="PTHR23502:SF7">
    <property type="entry name" value="DRUG_PROTON ANTIPORTER YHK8-RELATED"/>
    <property type="match status" value="1"/>
</dbReference>
<proteinExistence type="predicted"/>
<name>A0AAD4LCI3_9AGAM</name>
<dbReference type="PROSITE" id="PS50850">
    <property type="entry name" value="MFS"/>
    <property type="match status" value="1"/>
</dbReference>
<keyword evidence="4 6" id="KW-0472">Membrane</keyword>
<dbReference type="InterPro" id="IPR020846">
    <property type="entry name" value="MFS_dom"/>
</dbReference>
<feature type="transmembrane region" description="Helical" evidence="6">
    <location>
        <begin position="304"/>
        <end position="330"/>
    </location>
</feature>
<feature type="transmembrane region" description="Helical" evidence="6">
    <location>
        <begin position="71"/>
        <end position="93"/>
    </location>
</feature>
<dbReference type="SUPFAM" id="SSF103473">
    <property type="entry name" value="MFS general substrate transporter"/>
    <property type="match status" value="1"/>
</dbReference>
<evidence type="ECO:0000259" key="7">
    <source>
        <dbReference type="PROSITE" id="PS50850"/>
    </source>
</evidence>
<evidence type="ECO:0000256" key="6">
    <source>
        <dbReference type="SAM" id="Phobius"/>
    </source>
</evidence>
<sequence>MVFSESRSQPSSQLEVHTSQSRQTQDDSLPVEPSTPSSWTVSPTATVHAGTYEVFLEPKDNPQEQPLARRWLAVLCISTASICVTCASSMAGFAEGGVGRQFHVSKEVTILGISLFVLGLGLGPIVAGPMSEIYGRSAVYRVSFCFFFVFMFPVAFAPNITVYLIFRFLAGYSGAAFLSLAGGSVSDMFSNSEVATPMAVYTVCPFLGPEIGPVLSGFINQHWHWRWTYRVLIIWSFIQAVALMLAVPETCTPVILKWKAQRLRKTTGDPNWYAPIEGEPHVSLAQKLLNNCWKPFYIVLLDHMLLLLNTWNALILGILYLTFQAFPIIFEGKHGFNMQCTGLTFLGMATGMVLGLCTQPYWNRYKDAHGQEEPPAEFRLRMGQVGGVLVPISLFWLAFTTYRGIYWIVPVLASVPFGTGTYFIFTSSFTYIVVAHRSIASFALTCNTTMRTTFAAAFPLFAGQMYDTLGTVGATALLAGMTTAMAPLP</sequence>
<feature type="transmembrane region" description="Helical" evidence="6">
    <location>
        <begin position="164"/>
        <end position="186"/>
    </location>
</feature>
<comment type="caution">
    <text evidence="8">The sequence shown here is derived from an EMBL/GenBank/DDBJ whole genome shotgun (WGS) entry which is preliminary data.</text>
</comment>
<comment type="subcellular location">
    <subcellularLocation>
        <location evidence="1">Membrane</location>
        <topology evidence="1">Multi-pass membrane protein</topology>
    </subcellularLocation>
</comment>
<dbReference type="PANTHER" id="PTHR23502">
    <property type="entry name" value="MAJOR FACILITATOR SUPERFAMILY"/>
    <property type="match status" value="1"/>
</dbReference>
<evidence type="ECO:0000256" key="1">
    <source>
        <dbReference type="ARBA" id="ARBA00004141"/>
    </source>
</evidence>